<dbReference type="PANTHER" id="PTHR37245:SF4">
    <property type="entry name" value="PAMP-INDUCED SECRETED PEPTIDE 1"/>
    <property type="match status" value="1"/>
</dbReference>
<evidence type="ECO:0000256" key="1">
    <source>
        <dbReference type="SAM" id="SignalP"/>
    </source>
</evidence>
<comment type="caution">
    <text evidence="2">The sequence shown here is derived from an EMBL/GenBank/DDBJ whole genome shotgun (WGS) entry which is preliminary data.</text>
</comment>
<evidence type="ECO:0000313" key="4">
    <source>
        <dbReference type="Proteomes" id="UP000811609"/>
    </source>
</evidence>
<dbReference type="Proteomes" id="UP000811609">
    <property type="component" value="Chromosome 2"/>
</dbReference>
<evidence type="ECO:0008006" key="5">
    <source>
        <dbReference type="Google" id="ProtNLM"/>
    </source>
</evidence>
<dbReference type="AlphaFoldDB" id="A0A8T1RCH6"/>
<dbReference type="PANTHER" id="PTHR37245">
    <property type="entry name" value="PAMP-INDUCED SECRETED PEPTIDE 1"/>
    <property type="match status" value="1"/>
</dbReference>
<protein>
    <recommendedName>
        <fullName evidence="5">Transmembrane protein</fullName>
    </recommendedName>
</protein>
<feature type="signal peptide" evidence="1">
    <location>
        <begin position="1"/>
        <end position="24"/>
    </location>
</feature>
<proteinExistence type="predicted"/>
<evidence type="ECO:0000313" key="3">
    <source>
        <dbReference type="EMBL" id="KAG6726849.1"/>
    </source>
</evidence>
<dbReference type="InterPro" id="IPR040273">
    <property type="entry name" value="PIP1"/>
</dbReference>
<organism evidence="2 4">
    <name type="scientific">Carya illinoinensis</name>
    <name type="common">Pecan</name>
    <dbReference type="NCBI Taxonomy" id="32201"/>
    <lineage>
        <taxon>Eukaryota</taxon>
        <taxon>Viridiplantae</taxon>
        <taxon>Streptophyta</taxon>
        <taxon>Embryophyta</taxon>
        <taxon>Tracheophyta</taxon>
        <taxon>Spermatophyta</taxon>
        <taxon>Magnoliopsida</taxon>
        <taxon>eudicotyledons</taxon>
        <taxon>Gunneridae</taxon>
        <taxon>Pentapetalae</taxon>
        <taxon>rosids</taxon>
        <taxon>fabids</taxon>
        <taxon>Fagales</taxon>
        <taxon>Juglandaceae</taxon>
        <taxon>Carya</taxon>
    </lineage>
</organism>
<feature type="chain" id="PRO_5035802323" description="Transmembrane protein" evidence="1">
    <location>
        <begin position="25"/>
        <end position="75"/>
    </location>
</feature>
<reference evidence="3" key="2">
    <citation type="submission" date="2021-01" db="EMBL/GenBank/DDBJ databases">
        <authorList>
            <person name="Lovell J.T."/>
            <person name="Bentley N."/>
            <person name="Bhattarai G."/>
            <person name="Jenkins J.W."/>
            <person name="Sreedasyam A."/>
            <person name="Alarcon Y."/>
            <person name="Bock C."/>
            <person name="Boston L."/>
            <person name="Carlson J."/>
            <person name="Cervantes K."/>
            <person name="Clermont K."/>
            <person name="Krom N."/>
            <person name="Kubenka K."/>
            <person name="Mamidi S."/>
            <person name="Mattison C."/>
            <person name="Monteros M."/>
            <person name="Pisani C."/>
            <person name="Plott C."/>
            <person name="Rajasekar S."/>
            <person name="Rhein H.S."/>
            <person name="Rohla C."/>
            <person name="Song M."/>
            <person name="Hilaire R.S."/>
            <person name="Shu S."/>
            <person name="Wells L."/>
            <person name="Wang X."/>
            <person name="Webber J."/>
            <person name="Heerema R.J."/>
            <person name="Klein P."/>
            <person name="Conner P."/>
            <person name="Grauke L."/>
            <person name="Grimwood J."/>
            <person name="Schmutz J."/>
            <person name="Randall J.J."/>
        </authorList>
    </citation>
    <scope>NUCLEOTIDE SEQUENCE</scope>
    <source>
        <tissue evidence="3">Leaf</tissue>
    </source>
</reference>
<accession>A0A8T1RCH6</accession>
<dbReference type="Proteomes" id="UP000811246">
    <property type="component" value="Chromosome 2"/>
</dbReference>
<dbReference type="EMBL" id="CM031810">
    <property type="protein sequence ID" value="KAG6664576.1"/>
    <property type="molecule type" value="Genomic_DNA"/>
</dbReference>
<keyword evidence="1" id="KW-0732">Signal</keyword>
<keyword evidence="4" id="KW-1185">Reference proteome</keyword>
<gene>
    <name evidence="2" type="ORF">CIPAW_02G102800</name>
    <name evidence="3" type="ORF">I3842_02G101100</name>
</gene>
<dbReference type="GO" id="GO:0006952">
    <property type="term" value="P:defense response"/>
    <property type="evidence" value="ECO:0007669"/>
    <property type="project" value="InterPro"/>
</dbReference>
<sequence length="75" mass="8251">MNCRKTCTFLIIFVVITMAILSNARVEASRVLSEDFAGANHLVDMHSTTYEKAKQTVASWLERLPSGPSDRGAGH</sequence>
<dbReference type="EMBL" id="CM031826">
    <property type="protein sequence ID" value="KAG6726849.1"/>
    <property type="molecule type" value="Genomic_DNA"/>
</dbReference>
<name>A0A8T1RCH6_CARIL</name>
<reference evidence="2" key="1">
    <citation type="submission" date="2020-12" db="EMBL/GenBank/DDBJ databases">
        <title>WGS assembly of Carya illinoinensis cv. Pawnee.</title>
        <authorList>
            <person name="Platts A."/>
            <person name="Shu S."/>
            <person name="Wright S."/>
            <person name="Barry K."/>
            <person name="Edger P."/>
            <person name="Pires J.C."/>
            <person name="Schmutz J."/>
        </authorList>
    </citation>
    <scope>NUCLEOTIDE SEQUENCE</scope>
    <source>
        <tissue evidence="2">Leaf</tissue>
    </source>
</reference>
<evidence type="ECO:0000313" key="2">
    <source>
        <dbReference type="EMBL" id="KAG6664576.1"/>
    </source>
</evidence>